<gene>
    <name evidence="3" type="ORF">HKX39_04430</name>
</gene>
<feature type="signal peptide" evidence="2">
    <location>
        <begin position="1"/>
        <end position="20"/>
    </location>
</feature>
<evidence type="ECO:0000313" key="4">
    <source>
        <dbReference type="Proteomes" id="UP000537862"/>
    </source>
</evidence>
<feature type="region of interest" description="Disordered" evidence="1">
    <location>
        <begin position="104"/>
        <end position="126"/>
    </location>
</feature>
<organism evidence="3 4">
    <name type="scientific">Pelistega suis</name>
    <dbReference type="NCBI Taxonomy" id="1631957"/>
    <lineage>
        <taxon>Bacteria</taxon>
        <taxon>Pseudomonadati</taxon>
        <taxon>Pseudomonadota</taxon>
        <taxon>Betaproteobacteria</taxon>
        <taxon>Burkholderiales</taxon>
        <taxon>Alcaligenaceae</taxon>
        <taxon>Pelistega</taxon>
    </lineage>
</organism>
<name>A0A849P500_9BURK</name>
<keyword evidence="2" id="KW-0732">Signal</keyword>
<dbReference type="EMBL" id="JABGBN010000002">
    <property type="protein sequence ID" value="NOL51424.1"/>
    <property type="molecule type" value="Genomic_DNA"/>
</dbReference>
<evidence type="ECO:0000256" key="2">
    <source>
        <dbReference type="SAM" id="SignalP"/>
    </source>
</evidence>
<comment type="caution">
    <text evidence="3">The sequence shown here is derived from an EMBL/GenBank/DDBJ whole genome shotgun (WGS) entry which is preliminary data.</text>
</comment>
<protein>
    <submittedName>
        <fullName evidence="3">Uncharacterized protein</fullName>
    </submittedName>
</protein>
<sequence length="126" mass="14328">MRNKFLLFCGFFIIHCTSWAQDIPLEPGYTDYDKHKAVITCMQYIYVEKHQQAPAEEDVFPLCEQRFLSLSRTLSHDDFAKALAASDEQLLKIYYDTLFGIPSEPVPADTPSIPRALDAPTVPNSN</sequence>
<proteinExistence type="predicted"/>
<keyword evidence="4" id="KW-1185">Reference proteome</keyword>
<evidence type="ECO:0000256" key="1">
    <source>
        <dbReference type="SAM" id="MobiDB-lite"/>
    </source>
</evidence>
<dbReference type="AlphaFoldDB" id="A0A849P500"/>
<dbReference type="RefSeq" id="WP_171680102.1">
    <property type="nucleotide sequence ID" value="NZ_JABGBN010000002.1"/>
</dbReference>
<dbReference type="Proteomes" id="UP000537862">
    <property type="component" value="Unassembled WGS sequence"/>
</dbReference>
<feature type="chain" id="PRO_5032449088" evidence="2">
    <location>
        <begin position="21"/>
        <end position="126"/>
    </location>
</feature>
<evidence type="ECO:0000313" key="3">
    <source>
        <dbReference type="EMBL" id="NOL51424.1"/>
    </source>
</evidence>
<accession>A0A849P500</accession>
<reference evidence="3 4" key="1">
    <citation type="submission" date="2020-05" db="EMBL/GenBank/DDBJ databases">
        <authorList>
            <person name="Niu N."/>
        </authorList>
    </citation>
    <scope>NUCLEOTIDE SEQUENCE [LARGE SCALE GENOMIC DNA]</scope>
    <source>
        <strain evidence="3 4">3340-03</strain>
    </source>
</reference>